<feature type="transmembrane region" description="Helical" evidence="2">
    <location>
        <begin position="12"/>
        <end position="33"/>
    </location>
</feature>
<feature type="region of interest" description="Disordered" evidence="1">
    <location>
        <begin position="73"/>
        <end position="116"/>
    </location>
</feature>
<gene>
    <name evidence="3" type="ORF">HGA03_09325</name>
</gene>
<keyword evidence="2" id="KW-0472">Membrane</keyword>
<feature type="transmembrane region" description="Helical" evidence="2">
    <location>
        <begin position="45"/>
        <end position="64"/>
    </location>
</feature>
<dbReference type="RefSeq" id="WP_168630002.1">
    <property type="nucleotide sequence ID" value="NZ_BONL01000001.1"/>
</dbReference>
<evidence type="ECO:0000313" key="3">
    <source>
        <dbReference type="EMBL" id="NKY22863.1"/>
    </source>
</evidence>
<dbReference type="EMBL" id="JAAXOX010000004">
    <property type="protein sequence ID" value="NKY22863.1"/>
    <property type="molecule type" value="Genomic_DNA"/>
</dbReference>
<feature type="compositionally biased region" description="Low complexity" evidence="1">
    <location>
        <begin position="83"/>
        <end position="95"/>
    </location>
</feature>
<reference evidence="3 4" key="1">
    <citation type="submission" date="2020-04" db="EMBL/GenBank/DDBJ databases">
        <title>MicrobeNet Type strains.</title>
        <authorList>
            <person name="Nicholson A.C."/>
        </authorList>
    </citation>
    <scope>NUCLEOTIDE SEQUENCE [LARGE SCALE GENOMIC DNA]</scope>
    <source>
        <strain evidence="3 4">ATCC BAA-788</strain>
    </source>
</reference>
<organism evidence="3 4">
    <name type="scientific">Cellulomonas denverensis</name>
    <dbReference type="NCBI Taxonomy" id="264297"/>
    <lineage>
        <taxon>Bacteria</taxon>
        <taxon>Bacillati</taxon>
        <taxon>Actinomycetota</taxon>
        <taxon>Actinomycetes</taxon>
        <taxon>Micrococcales</taxon>
        <taxon>Cellulomonadaceae</taxon>
        <taxon>Cellulomonas</taxon>
    </lineage>
</organism>
<dbReference type="AlphaFoldDB" id="A0A7X6KVF8"/>
<keyword evidence="4" id="KW-1185">Reference proteome</keyword>
<sequence>MTIDCLPATGNSTLPLVLVSLALITLGVVAVTAARRSRRGPRTPIAMTALVALALGAGSCLAIADSAPARAATSTEDDCAGGTPTSTPAPSDTAPAPSPSPASPDPTPTPSEPSPLVDYAIAFPEQTIPEPPTGIPNRAVINLEVRPYAQSHTVELSNTGEVDGTEPITLFIPAQPDGYWTVLGVFGPGSQPLTDVTTIAVDGGTQVVVQTPLAIGESRTFEISVVYDPDNWDHVFTSIGSGQLGAPKRPASTLEISISDATTDDVTSNDVAVLTIPEFLITIPDTVDPNQPEG</sequence>
<protein>
    <submittedName>
        <fullName evidence="3">Uncharacterized protein</fullName>
    </submittedName>
</protein>
<evidence type="ECO:0000256" key="1">
    <source>
        <dbReference type="SAM" id="MobiDB-lite"/>
    </source>
</evidence>
<keyword evidence="2" id="KW-1133">Transmembrane helix</keyword>
<proteinExistence type="predicted"/>
<accession>A0A7X6KVF8</accession>
<feature type="compositionally biased region" description="Pro residues" evidence="1">
    <location>
        <begin position="96"/>
        <end position="113"/>
    </location>
</feature>
<evidence type="ECO:0000313" key="4">
    <source>
        <dbReference type="Proteomes" id="UP000581206"/>
    </source>
</evidence>
<dbReference type="Proteomes" id="UP000581206">
    <property type="component" value="Unassembled WGS sequence"/>
</dbReference>
<comment type="caution">
    <text evidence="3">The sequence shown here is derived from an EMBL/GenBank/DDBJ whole genome shotgun (WGS) entry which is preliminary data.</text>
</comment>
<evidence type="ECO:0000256" key="2">
    <source>
        <dbReference type="SAM" id="Phobius"/>
    </source>
</evidence>
<name>A0A7X6KVF8_9CELL</name>
<keyword evidence="2" id="KW-0812">Transmembrane</keyword>